<dbReference type="RefSeq" id="WP_150311067.1">
    <property type="nucleotide sequence ID" value="NZ_VMSO01000012.1"/>
</dbReference>
<feature type="domain" description="ABC transmembrane type-1" evidence="8">
    <location>
        <begin position="92"/>
        <end position="282"/>
    </location>
</feature>
<keyword evidence="6 7" id="KW-0472">Membrane</keyword>
<feature type="transmembrane region" description="Helical" evidence="7">
    <location>
        <begin position="127"/>
        <end position="149"/>
    </location>
</feature>
<comment type="subcellular location">
    <subcellularLocation>
        <location evidence="1 7">Cell membrane</location>
        <topology evidence="1 7">Multi-pass membrane protein</topology>
    </subcellularLocation>
</comment>
<keyword evidence="2 7" id="KW-0813">Transport</keyword>
<dbReference type="CDD" id="cd06261">
    <property type="entry name" value="TM_PBP2"/>
    <property type="match status" value="1"/>
</dbReference>
<proteinExistence type="inferred from homology"/>
<sequence length="296" mass="32372">MRSARILDKGIKSRTIRKRRREEKDTNRRLQTILFLVAAIVILTAVTVAGVMTEGYAAETDFSRRNLAPDLQHPFGTDWMGRDMLARTLAGLSLSIRIGVLTAAVSAAVALLLGTASVVFGRKADAVISWCIDLVMGIPHILLVMLISLACGRGFAGVVAGVSLSHWPSLARVIRGELIQLRQAPYILAAEKMGVSKLQNIRRHMLPHLLPQFLTGLILLFPHAILHESSVTFLGFGLSSEQPAIGVILSESMQYLTTGKWWLALFPGAALVIVVILFAMLGERVRRLLDPSSVHE</sequence>
<dbReference type="InterPro" id="IPR050366">
    <property type="entry name" value="BP-dependent_transpt_permease"/>
</dbReference>
<dbReference type="AlphaFoldDB" id="A0A5M9HWT0"/>
<evidence type="ECO:0000256" key="1">
    <source>
        <dbReference type="ARBA" id="ARBA00004651"/>
    </source>
</evidence>
<name>A0A5M9HWT0_9FIRM</name>
<evidence type="ECO:0000256" key="7">
    <source>
        <dbReference type="RuleBase" id="RU363032"/>
    </source>
</evidence>
<feature type="transmembrane region" description="Helical" evidence="7">
    <location>
        <begin position="94"/>
        <end position="120"/>
    </location>
</feature>
<comment type="similarity">
    <text evidence="7">Belongs to the binding-protein-dependent transport system permease family.</text>
</comment>
<gene>
    <name evidence="9" type="ORF">FNY66_10100</name>
</gene>
<evidence type="ECO:0000256" key="2">
    <source>
        <dbReference type="ARBA" id="ARBA00022448"/>
    </source>
</evidence>
<evidence type="ECO:0000256" key="4">
    <source>
        <dbReference type="ARBA" id="ARBA00022692"/>
    </source>
</evidence>
<dbReference type="InterPro" id="IPR000515">
    <property type="entry name" value="MetI-like"/>
</dbReference>
<organism evidence="9 10">
    <name type="scientific">Mediterraneibacter catenae</name>
    <dbReference type="NCBI Taxonomy" id="2594882"/>
    <lineage>
        <taxon>Bacteria</taxon>
        <taxon>Bacillati</taxon>
        <taxon>Bacillota</taxon>
        <taxon>Clostridia</taxon>
        <taxon>Lachnospirales</taxon>
        <taxon>Lachnospiraceae</taxon>
        <taxon>Mediterraneibacter</taxon>
    </lineage>
</organism>
<dbReference type="PANTHER" id="PTHR43386:SF23">
    <property type="entry name" value="ABC TRANSPORTER"/>
    <property type="match status" value="1"/>
</dbReference>
<reference evidence="9" key="1">
    <citation type="submission" date="2019-07" db="EMBL/GenBank/DDBJ databases">
        <authorList>
            <person name="Wongkuna S."/>
            <person name="Scaria J."/>
        </authorList>
    </citation>
    <scope>NUCLEOTIDE SEQUENCE [LARGE SCALE GENOMIC DNA]</scope>
    <source>
        <strain evidence="9">SW178</strain>
    </source>
</reference>
<dbReference type="SUPFAM" id="SSF161098">
    <property type="entry name" value="MetI-like"/>
    <property type="match status" value="1"/>
</dbReference>
<evidence type="ECO:0000313" key="10">
    <source>
        <dbReference type="Proteomes" id="UP000322025"/>
    </source>
</evidence>
<feature type="transmembrane region" description="Helical" evidence="7">
    <location>
        <begin position="261"/>
        <end position="281"/>
    </location>
</feature>
<feature type="transmembrane region" description="Helical" evidence="7">
    <location>
        <begin position="30"/>
        <end position="52"/>
    </location>
</feature>
<evidence type="ECO:0000259" key="8">
    <source>
        <dbReference type="PROSITE" id="PS50928"/>
    </source>
</evidence>
<keyword evidence="4 7" id="KW-0812">Transmembrane</keyword>
<accession>A0A5M9HWT0</accession>
<dbReference type="Gene3D" id="1.10.3720.10">
    <property type="entry name" value="MetI-like"/>
    <property type="match status" value="1"/>
</dbReference>
<dbReference type="PROSITE" id="PS50928">
    <property type="entry name" value="ABC_TM1"/>
    <property type="match status" value="1"/>
</dbReference>
<keyword evidence="3" id="KW-1003">Cell membrane</keyword>
<dbReference type="Proteomes" id="UP000322025">
    <property type="component" value="Unassembled WGS sequence"/>
</dbReference>
<evidence type="ECO:0000256" key="3">
    <source>
        <dbReference type="ARBA" id="ARBA00022475"/>
    </source>
</evidence>
<dbReference type="EMBL" id="VMSO01000012">
    <property type="protein sequence ID" value="KAA8501087.1"/>
    <property type="molecule type" value="Genomic_DNA"/>
</dbReference>
<evidence type="ECO:0000313" key="9">
    <source>
        <dbReference type="EMBL" id="KAA8501087.1"/>
    </source>
</evidence>
<evidence type="ECO:0000256" key="5">
    <source>
        <dbReference type="ARBA" id="ARBA00022989"/>
    </source>
</evidence>
<comment type="caution">
    <text evidence="9">The sequence shown here is derived from an EMBL/GenBank/DDBJ whole genome shotgun (WGS) entry which is preliminary data.</text>
</comment>
<keyword evidence="10" id="KW-1185">Reference proteome</keyword>
<keyword evidence="5 7" id="KW-1133">Transmembrane helix</keyword>
<dbReference type="OrthoDB" id="9797852at2"/>
<dbReference type="PANTHER" id="PTHR43386">
    <property type="entry name" value="OLIGOPEPTIDE TRANSPORT SYSTEM PERMEASE PROTEIN APPC"/>
    <property type="match status" value="1"/>
</dbReference>
<evidence type="ECO:0000256" key="6">
    <source>
        <dbReference type="ARBA" id="ARBA00023136"/>
    </source>
</evidence>
<dbReference type="GO" id="GO:0005886">
    <property type="term" value="C:plasma membrane"/>
    <property type="evidence" value="ECO:0007669"/>
    <property type="project" value="UniProtKB-SubCell"/>
</dbReference>
<dbReference type="Pfam" id="PF00528">
    <property type="entry name" value="BPD_transp_1"/>
    <property type="match status" value="1"/>
</dbReference>
<dbReference type="GO" id="GO:0055085">
    <property type="term" value="P:transmembrane transport"/>
    <property type="evidence" value="ECO:0007669"/>
    <property type="project" value="InterPro"/>
</dbReference>
<protein>
    <submittedName>
        <fullName evidence="9">ABC transporter permease</fullName>
    </submittedName>
</protein>
<dbReference type="InterPro" id="IPR035906">
    <property type="entry name" value="MetI-like_sf"/>
</dbReference>